<feature type="binding site" evidence="12">
    <location>
        <position position="365"/>
    </location>
    <ligand>
        <name>Fe(2+)</name>
        <dbReference type="ChEBI" id="CHEBI:29033"/>
        <note>for iron-dependent acireductone dioxygenase activity</note>
    </ligand>
</feature>
<dbReference type="EMBL" id="JACXVP010000009">
    <property type="protein sequence ID" value="KAG5587894.1"/>
    <property type="molecule type" value="Genomic_DNA"/>
</dbReference>
<evidence type="ECO:0000256" key="9">
    <source>
        <dbReference type="ARBA" id="ARBA00023004"/>
    </source>
</evidence>
<feature type="binding site" evidence="12">
    <location>
        <position position="127"/>
    </location>
    <ligand>
        <name>Fe(2+)</name>
        <dbReference type="ChEBI" id="CHEBI:29033"/>
        <note>for iron-dependent acireductone dioxygenase activity</note>
    </ligand>
</feature>
<evidence type="ECO:0000256" key="8">
    <source>
        <dbReference type="ARBA" id="ARBA00023002"/>
    </source>
</evidence>
<feature type="binding site" evidence="12">
    <location>
        <position position="131"/>
    </location>
    <ligand>
        <name>Fe(2+)</name>
        <dbReference type="ChEBI" id="CHEBI:29033"/>
        <note>for iron-dependent acireductone dioxygenase activity</note>
    </ligand>
</feature>
<feature type="binding site" evidence="12">
    <location>
        <position position="320"/>
    </location>
    <ligand>
        <name>Ni(2+)</name>
        <dbReference type="ChEBI" id="CHEBI:49786"/>
        <note>for nickel-dependent acireductone dioxygenase activity</note>
    </ligand>
</feature>
<feature type="binding site" evidence="12">
    <location>
        <position position="322"/>
    </location>
    <ligand>
        <name>Fe(2+)</name>
        <dbReference type="ChEBI" id="CHEBI:29033"/>
        <note>for iron-dependent acireductone dioxygenase activity</note>
    </ligand>
</feature>
<evidence type="ECO:0000256" key="12">
    <source>
        <dbReference type="HAMAP-Rule" id="MF_03154"/>
    </source>
</evidence>
<keyword evidence="6 12" id="KW-0479">Metal-binding</keyword>
<feature type="binding site" evidence="12">
    <location>
        <position position="170"/>
    </location>
    <ligand>
        <name>Fe(2+)</name>
        <dbReference type="ChEBI" id="CHEBI:29033"/>
        <note>for iron-dependent acireductone dioxygenase activity</note>
    </ligand>
</feature>
<dbReference type="FunFam" id="2.60.120.10:FF:000031">
    <property type="entry name" value="1,2-dihydroxy-3-keto-5-methylthiopentene dioxygenase"/>
    <property type="match status" value="2"/>
</dbReference>
<sequence length="430" mass="50983">MVSIAKIFISLVFFFGMGVICHVYEEEEHHTKDPREEVIEAWYMDDSDDDQRLPHYREPKKFVSLVKLAELGVLSWRLDANKYENDEELNKIRETRSYLYMDSIEVCPEKLSNYEDMIKKFFEEHLHIDEEVRYCLEGSGYFDVRDYNDVWIRIWVKKGGLIVVPAGIYHRFTLDSSNYIKAIRLFAGDPVWTAYYRPYADNLPARKQYVEIFGLRENTAHHAINDNDPREDVIQAWYMDDSDEDQRLPHHREPKEFVSLDKLAELGVLSWRLDADNYETDEELKKIREDRGYSYIDFCEVCPEKLPNYEEKIKTFFEEHLHTDEEIRYAVAGSGYFDVRDVNESWIRVWVKKGGMIVLPAGIYHRFTLDSSNYIKAMRLFVGDPIWTPYNRPHDHLPARQEYVETFVHMQMTLVMLLMLLLKSAIGEGT</sequence>
<dbReference type="CDD" id="cd02232">
    <property type="entry name" value="cupin_ARD"/>
    <property type="match status" value="2"/>
</dbReference>
<dbReference type="Pfam" id="PF03079">
    <property type="entry name" value="ARD"/>
    <property type="match status" value="2"/>
</dbReference>
<keyword evidence="8 12" id="KW-0560">Oxidoreductase</keyword>
<feature type="chain" id="PRO_5039890584" description="Acireductone dioxygenase" evidence="13">
    <location>
        <begin position="22"/>
        <end position="430"/>
    </location>
</feature>
<feature type="binding site" evidence="12">
    <location>
        <position position="170"/>
    </location>
    <ligand>
        <name>Ni(2+)</name>
        <dbReference type="ChEBI" id="CHEBI:49786"/>
        <note>for nickel-dependent acireductone dioxygenase activity</note>
    </ligand>
</feature>
<dbReference type="Gene3D" id="2.60.120.10">
    <property type="entry name" value="Jelly Rolls"/>
    <property type="match status" value="2"/>
</dbReference>
<evidence type="ECO:0000256" key="4">
    <source>
        <dbReference type="ARBA" id="ARBA00022596"/>
    </source>
</evidence>
<evidence type="ECO:0000256" key="6">
    <source>
        <dbReference type="ARBA" id="ARBA00022723"/>
    </source>
</evidence>
<feature type="signal peptide" evidence="13">
    <location>
        <begin position="1"/>
        <end position="21"/>
    </location>
</feature>
<gene>
    <name evidence="14" type="ORF">H5410_048328</name>
</gene>
<comment type="cofactor">
    <cofactor evidence="12">
        <name>Fe(2+)</name>
        <dbReference type="ChEBI" id="CHEBI:29033"/>
    </cofactor>
    <cofactor evidence="12">
        <name>Ni(2+)</name>
        <dbReference type="ChEBI" id="CHEBI:49786"/>
    </cofactor>
    <text evidence="12">Binds either 1 Fe or Ni cation per monomer. Iron-binding promotes an acireductone dioxygenase reaction producing 2-keto-4-methylthiobutyrate, while nickel-binding promotes an acireductone dioxygenase reaction producing 3-(methylsulfanyl)propanoate.</text>
</comment>
<evidence type="ECO:0000256" key="5">
    <source>
        <dbReference type="ARBA" id="ARBA00022605"/>
    </source>
</evidence>
<evidence type="ECO:0000313" key="14">
    <source>
        <dbReference type="EMBL" id="KAG5587894.1"/>
    </source>
</evidence>
<feature type="binding site" evidence="12">
    <location>
        <position position="320"/>
    </location>
    <ligand>
        <name>Fe(2+)</name>
        <dbReference type="ChEBI" id="CHEBI:29033"/>
        <note>for iron-dependent acireductone dioxygenase activity</note>
    </ligand>
</feature>
<feature type="binding site" evidence="12">
    <location>
        <position position="125"/>
    </location>
    <ligand>
        <name>Ni(2+)</name>
        <dbReference type="ChEBI" id="CHEBI:49786"/>
        <note>for nickel-dependent acireductone dioxygenase activity</note>
    </ligand>
</feature>
<dbReference type="Proteomes" id="UP000824120">
    <property type="component" value="Chromosome 9"/>
</dbReference>
<keyword evidence="13" id="KW-0732">Signal</keyword>
<feature type="binding site" evidence="12">
    <location>
        <position position="131"/>
    </location>
    <ligand>
        <name>Ni(2+)</name>
        <dbReference type="ChEBI" id="CHEBI:49786"/>
        <note>for nickel-dependent acireductone dioxygenase activity</note>
    </ligand>
</feature>
<dbReference type="HAMAP" id="MF_03154">
    <property type="entry name" value="Salvage_MtnD_euk"/>
    <property type="match status" value="2"/>
</dbReference>
<dbReference type="OrthoDB" id="1867259at2759"/>
<feature type="binding site" evidence="12">
    <location>
        <position position="365"/>
    </location>
    <ligand>
        <name>Ni(2+)</name>
        <dbReference type="ChEBI" id="CHEBI:49786"/>
        <note>for nickel-dependent acireductone dioxygenase activity</note>
    </ligand>
</feature>
<evidence type="ECO:0000256" key="10">
    <source>
        <dbReference type="ARBA" id="ARBA00023167"/>
    </source>
</evidence>
<organism evidence="14 15">
    <name type="scientific">Solanum commersonii</name>
    <name type="common">Commerson's wild potato</name>
    <name type="synonym">Commerson's nightshade</name>
    <dbReference type="NCBI Taxonomy" id="4109"/>
    <lineage>
        <taxon>Eukaryota</taxon>
        <taxon>Viridiplantae</taxon>
        <taxon>Streptophyta</taxon>
        <taxon>Embryophyta</taxon>
        <taxon>Tracheophyta</taxon>
        <taxon>Spermatophyta</taxon>
        <taxon>Magnoliopsida</taxon>
        <taxon>eudicotyledons</taxon>
        <taxon>Gunneridae</taxon>
        <taxon>Pentapetalae</taxon>
        <taxon>asterids</taxon>
        <taxon>lamiids</taxon>
        <taxon>Solanales</taxon>
        <taxon>Solanaceae</taxon>
        <taxon>Solanoideae</taxon>
        <taxon>Solaneae</taxon>
        <taxon>Solanum</taxon>
    </lineage>
</organism>
<comment type="catalytic activity">
    <reaction evidence="1 12">
        <text>1,2-dihydroxy-5-(methylsulfanyl)pent-1-en-3-one + O2 = 4-methylsulfanyl-2-oxobutanoate + formate + 2 H(+)</text>
        <dbReference type="Rhea" id="RHEA:24504"/>
        <dbReference type="ChEBI" id="CHEBI:15378"/>
        <dbReference type="ChEBI" id="CHEBI:15379"/>
        <dbReference type="ChEBI" id="CHEBI:15740"/>
        <dbReference type="ChEBI" id="CHEBI:16723"/>
        <dbReference type="ChEBI" id="CHEBI:49252"/>
        <dbReference type="EC" id="1.13.11.54"/>
    </reaction>
</comment>
<dbReference type="PANTHER" id="PTHR23418">
    <property type="entry name" value="ACIREDUCTONE DIOXYGENASE"/>
    <property type="match status" value="1"/>
</dbReference>
<dbReference type="GO" id="GO:0019509">
    <property type="term" value="P:L-methionine salvage from methylthioadenosine"/>
    <property type="evidence" value="ECO:0007669"/>
    <property type="project" value="UniProtKB-UniRule"/>
</dbReference>
<comment type="catalytic activity">
    <reaction evidence="12">
        <text>1,2-dihydroxy-5-(methylsulfanyl)pent-1-en-3-one + O2 = 3-(methylsulfanyl)propanoate + CO + formate + 2 H(+)</text>
        <dbReference type="Rhea" id="RHEA:14161"/>
        <dbReference type="ChEBI" id="CHEBI:15378"/>
        <dbReference type="ChEBI" id="CHEBI:15379"/>
        <dbReference type="ChEBI" id="CHEBI:15740"/>
        <dbReference type="ChEBI" id="CHEBI:17245"/>
        <dbReference type="ChEBI" id="CHEBI:49016"/>
        <dbReference type="ChEBI" id="CHEBI:49252"/>
        <dbReference type="EC" id="1.13.11.53"/>
    </reaction>
</comment>
<dbReference type="InterPro" id="IPR011051">
    <property type="entry name" value="RmlC_Cupin_sf"/>
</dbReference>
<comment type="function">
    <text evidence="12">Catalyzes 2 different reactions between oxygen and the acireductone 1,2-dihydroxy-3-keto-5-methylthiopentene (DHK-MTPene) depending upon the metal bound in the active site. Fe-containing acireductone dioxygenase (Fe-ARD) produces formate and 2-keto-4-methylthiobutyrate (KMTB), the alpha-ketoacid precursor of methionine in the methionine recycle pathway. Ni-containing acireductone dioxygenase (Ni-ARD) produces methylthiopropionate, carbon monoxide and formate, and does not lie on the methionine recycle pathway.</text>
</comment>
<evidence type="ECO:0000256" key="1">
    <source>
        <dbReference type="ARBA" id="ARBA00000428"/>
    </source>
</evidence>
<protein>
    <recommendedName>
        <fullName evidence="12">Acireductone dioxygenase</fullName>
    </recommendedName>
    <alternativeName>
        <fullName evidence="12">Acireductone dioxygenase (Fe(2+)-requiring)</fullName>
        <shortName evidence="12">ARD'</shortName>
        <shortName evidence="12">Fe-ARD</shortName>
        <ecNumber evidence="12">1.13.11.54</ecNumber>
    </alternativeName>
    <alternativeName>
        <fullName evidence="12">Acireductone dioxygenase (Ni(2+)-requiring)</fullName>
        <shortName evidence="12">ARD</shortName>
        <shortName evidence="12">Ni-ARD</shortName>
        <ecNumber evidence="12">1.13.11.53</ecNumber>
    </alternativeName>
</protein>
<feature type="binding site" evidence="12">
    <location>
        <position position="322"/>
    </location>
    <ligand>
        <name>Ni(2+)</name>
        <dbReference type="ChEBI" id="CHEBI:49786"/>
        <note>for nickel-dependent acireductone dioxygenase activity</note>
    </ligand>
</feature>
<dbReference type="AlphaFoldDB" id="A0A9J5XLD8"/>
<dbReference type="GO" id="GO:0010309">
    <property type="term" value="F:acireductone dioxygenase [iron(II)-requiring] activity"/>
    <property type="evidence" value="ECO:0007669"/>
    <property type="project" value="UniProtKB-UniRule"/>
</dbReference>
<keyword evidence="5 12" id="KW-0028">Amino-acid biosynthesis</keyword>
<feature type="binding site" evidence="12">
    <location>
        <position position="326"/>
    </location>
    <ligand>
        <name>Ni(2+)</name>
        <dbReference type="ChEBI" id="CHEBI:49786"/>
        <note>for nickel-dependent acireductone dioxygenase activity</note>
    </ligand>
</feature>
<keyword evidence="10 12" id="KW-0486">Methionine biosynthesis</keyword>
<keyword evidence="7 12" id="KW-0223">Dioxygenase</keyword>
<dbReference type="InterPro" id="IPR004313">
    <property type="entry name" value="ARD"/>
</dbReference>
<dbReference type="GO" id="GO:0016151">
    <property type="term" value="F:nickel cation binding"/>
    <property type="evidence" value="ECO:0007669"/>
    <property type="project" value="UniProtKB-UniRule"/>
</dbReference>
<dbReference type="PANTHER" id="PTHR23418:SF0">
    <property type="entry name" value="ACIREDUCTONE DIOXYGENASE"/>
    <property type="match status" value="1"/>
</dbReference>
<keyword evidence="3 12" id="KW-0963">Cytoplasm</keyword>
<dbReference type="GO" id="GO:0005886">
    <property type="term" value="C:plasma membrane"/>
    <property type="evidence" value="ECO:0007669"/>
    <property type="project" value="UniProtKB-SubCell"/>
</dbReference>
<feature type="binding site" evidence="12">
    <location>
        <position position="125"/>
    </location>
    <ligand>
        <name>Fe(2+)</name>
        <dbReference type="ChEBI" id="CHEBI:29033"/>
        <note>for iron-dependent acireductone dioxygenase activity</note>
    </ligand>
</feature>
<keyword evidence="11 12" id="KW-0539">Nucleus</keyword>
<dbReference type="GO" id="GO:0010308">
    <property type="term" value="F:acireductone dioxygenase (Ni2+-requiring) activity"/>
    <property type="evidence" value="ECO:0007669"/>
    <property type="project" value="UniProtKB-UniRule"/>
</dbReference>
<comment type="similarity">
    <text evidence="12">Belongs to the acireductone dioxygenase (ARD) family.</text>
</comment>
<accession>A0A9J5XLD8</accession>
<dbReference type="EC" id="1.13.11.54" evidence="12"/>
<comment type="caution">
    <text evidence="14">The sequence shown here is derived from an EMBL/GenBank/DDBJ whole genome shotgun (WGS) entry which is preliminary data.</text>
</comment>
<evidence type="ECO:0000256" key="13">
    <source>
        <dbReference type="SAM" id="SignalP"/>
    </source>
</evidence>
<feature type="binding site" evidence="12">
    <location>
        <position position="127"/>
    </location>
    <ligand>
        <name>Ni(2+)</name>
        <dbReference type="ChEBI" id="CHEBI:49786"/>
        <note>for nickel-dependent acireductone dioxygenase activity</note>
    </ligand>
</feature>
<evidence type="ECO:0000256" key="7">
    <source>
        <dbReference type="ARBA" id="ARBA00022964"/>
    </source>
</evidence>
<keyword evidence="9 12" id="KW-0408">Iron</keyword>
<name>A0A9J5XLD8_SOLCO</name>
<comment type="pathway">
    <text evidence="12">Amino-acid biosynthesis; L-methionine biosynthesis via salvage pathway; L-methionine from S-methyl-5-thio-alpha-D-ribose 1-phosphate: step 5/6.</text>
</comment>
<evidence type="ECO:0000313" key="15">
    <source>
        <dbReference type="Proteomes" id="UP000824120"/>
    </source>
</evidence>
<reference evidence="14 15" key="1">
    <citation type="submission" date="2020-09" db="EMBL/GenBank/DDBJ databases">
        <title>De no assembly of potato wild relative species, Solanum commersonii.</title>
        <authorList>
            <person name="Cho K."/>
        </authorList>
    </citation>
    <scope>NUCLEOTIDE SEQUENCE [LARGE SCALE GENOMIC DNA]</scope>
    <source>
        <strain evidence="14">LZ3.2</strain>
        <tissue evidence="14">Leaf</tissue>
    </source>
</reference>
<feature type="binding site" evidence="12">
    <location>
        <position position="326"/>
    </location>
    <ligand>
        <name>Fe(2+)</name>
        <dbReference type="ChEBI" id="CHEBI:29033"/>
        <note>for iron-dependent acireductone dioxygenase activity</note>
    </ligand>
</feature>
<dbReference type="GO" id="GO:0005737">
    <property type="term" value="C:cytoplasm"/>
    <property type="evidence" value="ECO:0007669"/>
    <property type="project" value="UniProtKB-SubCell"/>
</dbReference>
<evidence type="ECO:0000256" key="2">
    <source>
        <dbReference type="ARBA" id="ARBA00004413"/>
    </source>
</evidence>
<keyword evidence="4 12" id="KW-0533">Nickel</keyword>
<comment type="subcellular location">
    <subcellularLocation>
        <location evidence="2">Cell membrane</location>
        <topology evidence="2">Peripheral membrane protein</topology>
        <orientation evidence="2">Cytoplasmic side</orientation>
    </subcellularLocation>
    <subcellularLocation>
        <location evidence="12">Cytoplasm</location>
    </subcellularLocation>
    <subcellularLocation>
        <location evidence="12">Nucleus</location>
    </subcellularLocation>
</comment>
<dbReference type="InterPro" id="IPR014710">
    <property type="entry name" value="RmlC-like_jellyroll"/>
</dbReference>
<keyword evidence="15" id="KW-1185">Reference proteome</keyword>
<evidence type="ECO:0000256" key="11">
    <source>
        <dbReference type="ARBA" id="ARBA00023242"/>
    </source>
</evidence>
<dbReference type="InterPro" id="IPR027496">
    <property type="entry name" value="ARD_euk"/>
</dbReference>
<dbReference type="EC" id="1.13.11.53" evidence="12"/>
<dbReference type="GO" id="GO:0005634">
    <property type="term" value="C:nucleus"/>
    <property type="evidence" value="ECO:0007669"/>
    <property type="project" value="UniProtKB-SubCell"/>
</dbReference>
<dbReference type="GO" id="GO:0005506">
    <property type="term" value="F:iron ion binding"/>
    <property type="evidence" value="ECO:0007669"/>
    <property type="project" value="UniProtKB-UniRule"/>
</dbReference>
<evidence type="ECO:0000256" key="3">
    <source>
        <dbReference type="ARBA" id="ARBA00022490"/>
    </source>
</evidence>
<proteinExistence type="inferred from homology"/>
<dbReference type="SUPFAM" id="SSF51182">
    <property type="entry name" value="RmlC-like cupins"/>
    <property type="match status" value="2"/>
</dbReference>